<dbReference type="EMBL" id="AHHD01000292">
    <property type="protein sequence ID" value="EKG15793.1"/>
    <property type="molecule type" value="Genomic_DNA"/>
</dbReference>
<evidence type="ECO:0000256" key="2">
    <source>
        <dbReference type="SAM" id="MobiDB-lite"/>
    </source>
</evidence>
<dbReference type="PANTHER" id="PTHR44051">
    <property type="entry name" value="GLUTATHIONE S-TRANSFERASE-RELATED"/>
    <property type="match status" value="1"/>
</dbReference>
<dbReference type="VEuPathDB" id="FungiDB:MPH_06996"/>
<accession>K2RM41</accession>
<evidence type="ECO:0000313" key="4">
    <source>
        <dbReference type="EMBL" id="EKG15793.1"/>
    </source>
</evidence>
<dbReference type="InterPro" id="IPR036249">
    <property type="entry name" value="Thioredoxin-like_sf"/>
</dbReference>
<dbReference type="PANTHER" id="PTHR44051:SF8">
    <property type="entry name" value="GLUTATHIONE S-TRANSFERASE GSTA"/>
    <property type="match status" value="1"/>
</dbReference>
<feature type="compositionally biased region" description="Low complexity" evidence="2">
    <location>
        <begin position="1"/>
        <end position="18"/>
    </location>
</feature>
<dbReference type="Gene3D" id="1.20.1050.10">
    <property type="match status" value="1"/>
</dbReference>
<comment type="caution">
    <text evidence="4">The sequence shown here is derived from an EMBL/GenBank/DDBJ whole genome shotgun (WGS) entry which is preliminary data.</text>
</comment>
<name>K2RM41_MACPH</name>
<dbReference type="Pfam" id="PF13409">
    <property type="entry name" value="GST_N_2"/>
    <property type="match status" value="1"/>
</dbReference>
<dbReference type="HOGENOM" id="CLU_011226_6_3_1"/>
<dbReference type="InterPro" id="IPR004045">
    <property type="entry name" value="Glutathione_S-Trfase_N"/>
</dbReference>
<feature type="domain" description="GST C-terminal" evidence="3">
    <location>
        <begin position="77"/>
        <end position="214"/>
    </location>
</feature>
<dbReference type="FunCoup" id="K2RM41">
    <property type="interactions" value="518"/>
</dbReference>
<keyword evidence="4" id="KW-0808">Transferase</keyword>
<dbReference type="Pfam" id="PF00043">
    <property type="entry name" value="GST_C"/>
    <property type="match status" value="1"/>
</dbReference>
<organism evidence="4 5">
    <name type="scientific">Macrophomina phaseolina (strain MS6)</name>
    <name type="common">Charcoal rot fungus</name>
    <dbReference type="NCBI Taxonomy" id="1126212"/>
    <lineage>
        <taxon>Eukaryota</taxon>
        <taxon>Fungi</taxon>
        <taxon>Dikarya</taxon>
        <taxon>Ascomycota</taxon>
        <taxon>Pezizomycotina</taxon>
        <taxon>Dothideomycetes</taxon>
        <taxon>Dothideomycetes incertae sedis</taxon>
        <taxon>Botryosphaeriales</taxon>
        <taxon>Botryosphaeriaceae</taxon>
        <taxon>Macrophomina</taxon>
    </lineage>
</organism>
<dbReference type="SUPFAM" id="SSF52833">
    <property type="entry name" value="Thioredoxin-like"/>
    <property type="match status" value="1"/>
</dbReference>
<dbReference type="STRING" id="1126212.K2RM41"/>
<gene>
    <name evidence="4" type="ORF">MPH_06996</name>
</gene>
<dbReference type="PROSITE" id="PS50405">
    <property type="entry name" value="GST_CTER"/>
    <property type="match status" value="1"/>
</dbReference>
<sequence length="216" mass="24042">MQSASSSSSAVVRRSTSSKPTSRAWRTRKPAYRAEVNARGELPALLVDDSFVLTDTTAVCEYLDEVARGGQSLFGATPLERAETRMWLRRMDLEIAQPVVSWYRNDPETIDFYKGNRLPTPGARLNQKIGINQSLGLLDDELEGKTWLCGERFSAADIHFYGLAKSMAMQPAPWVLSETRKNVVAYFKRIGEREASQDAFGLFDARVSVPAKSLGC</sequence>
<dbReference type="Proteomes" id="UP000007129">
    <property type="component" value="Unassembled WGS sequence"/>
</dbReference>
<evidence type="ECO:0000313" key="5">
    <source>
        <dbReference type="Proteomes" id="UP000007129"/>
    </source>
</evidence>
<reference evidence="4 5" key="1">
    <citation type="journal article" date="2012" name="BMC Genomics">
        <title>Tools to kill: Genome of one of the most destructive plant pathogenic fungi Macrophomina phaseolina.</title>
        <authorList>
            <person name="Islam M.S."/>
            <person name="Haque M.S."/>
            <person name="Islam M.M."/>
            <person name="Emdad E.M."/>
            <person name="Halim A."/>
            <person name="Hossen Q.M.M."/>
            <person name="Hossain M.Z."/>
            <person name="Ahmed B."/>
            <person name="Rahim S."/>
            <person name="Rahman M.S."/>
            <person name="Alam M.M."/>
            <person name="Hou S."/>
            <person name="Wan X."/>
            <person name="Saito J.A."/>
            <person name="Alam M."/>
        </authorList>
    </citation>
    <scope>NUCLEOTIDE SEQUENCE [LARGE SCALE GENOMIC DNA]</scope>
    <source>
        <strain evidence="4 5">MS6</strain>
    </source>
</reference>
<protein>
    <submittedName>
        <fullName evidence="4">Glutathione S-transferase</fullName>
    </submittedName>
</protein>
<evidence type="ECO:0000259" key="3">
    <source>
        <dbReference type="PROSITE" id="PS50405"/>
    </source>
</evidence>
<dbReference type="InterPro" id="IPR004046">
    <property type="entry name" value="GST_C"/>
</dbReference>
<dbReference type="InterPro" id="IPR010987">
    <property type="entry name" value="Glutathione-S-Trfase_C-like"/>
</dbReference>
<feature type="region of interest" description="Disordered" evidence="2">
    <location>
        <begin position="1"/>
        <end position="29"/>
    </location>
</feature>
<dbReference type="InParanoid" id="K2RM41"/>
<dbReference type="GO" id="GO:0016740">
    <property type="term" value="F:transferase activity"/>
    <property type="evidence" value="ECO:0007669"/>
    <property type="project" value="UniProtKB-KW"/>
</dbReference>
<comment type="similarity">
    <text evidence="1">Belongs to the GST superfamily.</text>
</comment>
<dbReference type="OrthoDB" id="2309723at2759"/>
<dbReference type="eggNOG" id="ENOG502SUCW">
    <property type="taxonomic scope" value="Eukaryota"/>
</dbReference>
<dbReference type="InterPro" id="IPR036282">
    <property type="entry name" value="Glutathione-S-Trfase_C_sf"/>
</dbReference>
<dbReference type="Gene3D" id="3.40.30.10">
    <property type="entry name" value="Glutaredoxin"/>
    <property type="match status" value="1"/>
</dbReference>
<dbReference type="AlphaFoldDB" id="K2RM41"/>
<dbReference type="SUPFAM" id="SSF47616">
    <property type="entry name" value="GST C-terminal domain-like"/>
    <property type="match status" value="1"/>
</dbReference>
<evidence type="ECO:0000256" key="1">
    <source>
        <dbReference type="ARBA" id="ARBA00007409"/>
    </source>
</evidence>
<proteinExistence type="inferred from homology"/>